<dbReference type="SUPFAM" id="SSF81271">
    <property type="entry name" value="TGS-like"/>
    <property type="match status" value="1"/>
</dbReference>
<dbReference type="AlphaFoldDB" id="G0V8L9"/>
<evidence type="ECO:0000256" key="1">
    <source>
        <dbReference type="ARBA" id="ARBA00022741"/>
    </source>
</evidence>
<dbReference type="Pfam" id="PF06071">
    <property type="entry name" value="YchF-GTPase_C"/>
    <property type="match status" value="1"/>
</dbReference>
<evidence type="ECO:0000313" key="8">
    <source>
        <dbReference type="Proteomes" id="UP000001640"/>
    </source>
</evidence>
<evidence type="ECO:0000256" key="4">
    <source>
        <dbReference type="ARBA" id="ARBA00068719"/>
    </source>
</evidence>
<dbReference type="PANTHER" id="PTHR23305:SF9">
    <property type="entry name" value="OBG-LIKE ATPASE HOMOLOG"/>
    <property type="match status" value="1"/>
</dbReference>
<dbReference type="EMBL" id="HE576752">
    <property type="protein sequence ID" value="CCC67818.1"/>
    <property type="molecule type" value="Genomic_DNA"/>
</dbReference>
<dbReference type="NCBIfam" id="TIGR00092">
    <property type="entry name" value="redox-regulated ATPase YchF"/>
    <property type="match status" value="1"/>
</dbReference>
<keyword evidence="1" id="KW-0547">Nucleotide-binding</keyword>
<dbReference type="HOGENOM" id="CLU_018395_1_1_1"/>
<evidence type="ECO:0000313" key="7">
    <source>
        <dbReference type="EMBL" id="CCC67818.1"/>
    </source>
</evidence>
<dbReference type="InParanoid" id="G0V8L9"/>
<dbReference type="Gene3D" id="3.40.50.300">
    <property type="entry name" value="P-loop containing nucleotide triphosphate hydrolases"/>
    <property type="match status" value="1"/>
</dbReference>
<dbReference type="InterPro" id="IPR027417">
    <property type="entry name" value="P-loop_NTPase"/>
</dbReference>
<organism evidence="7 8">
    <name type="scientific">Naumovozyma castellii</name>
    <name type="common">Yeast</name>
    <name type="synonym">Saccharomyces castellii</name>
    <dbReference type="NCBI Taxonomy" id="27288"/>
    <lineage>
        <taxon>Eukaryota</taxon>
        <taxon>Fungi</taxon>
        <taxon>Dikarya</taxon>
        <taxon>Ascomycota</taxon>
        <taxon>Saccharomycotina</taxon>
        <taxon>Saccharomycetes</taxon>
        <taxon>Saccharomycetales</taxon>
        <taxon>Saccharomycetaceae</taxon>
        <taxon>Naumovozyma</taxon>
    </lineage>
</organism>
<gene>
    <name evidence="7" type="primary">NCAS0A12600</name>
    <name evidence="7" type="ordered locus">NCAS_0A12600</name>
</gene>
<dbReference type="FunFam" id="1.10.150.300:FF:000001">
    <property type="entry name" value="Ribosome-binding ATPase YchF"/>
    <property type="match status" value="1"/>
</dbReference>
<evidence type="ECO:0000259" key="6">
    <source>
        <dbReference type="PROSITE" id="PS51880"/>
    </source>
</evidence>
<dbReference type="PROSITE" id="PS51880">
    <property type="entry name" value="TGS"/>
    <property type="match status" value="1"/>
</dbReference>
<dbReference type="Gene3D" id="3.10.20.30">
    <property type="match status" value="1"/>
</dbReference>
<dbReference type="InterPro" id="IPR006073">
    <property type="entry name" value="GTP-bd"/>
</dbReference>
<dbReference type="PRINTS" id="PR00326">
    <property type="entry name" value="GTP1OBG"/>
</dbReference>
<dbReference type="eggNOG" id="KOG1491">
    <property type="taxonomic scope" value="Eukaryota"/>
</dbReference>
<reference evidence="7 8" key="1">
    <citation type="journal article" date="2011" name="Proc. Natl. Acad. Sci. U.S.A.">
        <title>Evolutionary erosion of yeast sex chromosomes by mating-type switching accidents.</title>
        <authorList>
            <person name="Gordon J.L."/>
            <person name="Armisen D."/>
            <person name="Proux-Wera E."/>
            <person name="Oheigeartaigh S.S."/>
            <person name="Byrne K.P."/>
            <person name="Wolfe K.H."/>
        </authorList>
    </citation>
    <scope>NUCLEOTIDE SEQUENCE [LARGE SCALE GENOMIC DNA]</scope>
    <source>
        <strain evidence="8">ATCC 76901 / BCRC 22586 / CBS 4309 / NBRC 1992 / NRRL Y-12630</strain>
    </source>
</reference>
<dbReference type="InterPro" id="IPR013029">
    <property type="entry name" value="YchF_C"/>
</dbReference>
<dbReference type="Gene3D" id="1.10.150.300">
    <property type="entry name" value="TGS-like domain"/>
    <property type="match status" value="1"/>
</dbReference>
<feature type="domain" description="TGS" evidence="6">
    <location>
        <begin position="320"/>
        <end position="406"/>
    </location>
</feature>
<dbReference type="GO" id="GO:0016887">
    <property type="term" value="F:ATP hydrolysis activity"/>
    <property type="evidence" value="ECO:0007669"/>
    <property type="project" value="InterPro"/>
</dbReference>
<dbReference type="GO" id="GO:0005737">
    <property type="term" value="C:cytoplasm"/>
    <property type="evidence" value="ECO:0007669"/>
    <property type="project" value="TreeGrafter"/>
</dbReference>
<dbReference type="FunFam" id="3.10.20.30:FF:000001">
    <property type="entry name" value="Ribosome-binding ATPase YchF"/>
    <property type="match status" value="1"/>
</dbReference>
<dbReference type="InterPro" id="IPR004396">
    <property type="entry name" value="ATPase_YchF/OLA1"/>
</dbReference>
<dbReference type="PANTHER" id="PTHR23305">
    <property type="entry name" value="OBG GTPASE FAMILY"/>
    <property type="match status" value="1"/>
</dbReference>
<proteinExistence type="predicted"/>
<evidence type="ECO:0000256" key="2">
    <source>
        <dbReference type="ARBA" id="ARBA00022840"/>
    </source>
</evidence>
<dbReference type="OrthoDB" id="424823at2759"/>
<comment type="function">
    <text evidence="3">Hydrolyzes ATP, and can also hydrolyze GTP with lower efficiency. Has lower affinity for GTP.</text>
</comment>
<dbReference type="FunCoup" id="G0V8L9">
    <property type="interactions" value="53"/>
</dbReference>
<dbReference type="SUPFAM" id="SSF52540">
    <property type="entry name" value="P-loop containing nucleoside triphosphate hydrolases"/>
    <property type="match status" value="1"/>
</dbReference>
<dbReference type="GeneID" id="96901296"/>
<feature type="domain" description="OBG-type G" evidence="5">
    <location>
        <begin position="14"/>
        <end position="283"/>
    </location>
</feature>
<dbReference type="STRING" id="1064592.G0V8L9"/>
<dbReference type="PIRSF" id="PIRSF006641">
    <property type="entry name" value="CHP00092"/>
    <property type="match status" value="1"/>
</dbReference>
<name>G0V8L9_NAUCA</name>
<dbReference type="PROSITE" id="PS51710">
    <property type="entry name" value="G_OBG"/>
    <property type="match status" value="1"/>
</dbReference>
<dbReference type="GO" id="GO:0005525">
    <property type="term" value="F:GTP binding"/>
    <property type="evidence" value="ECO:0007669"/>
    <property type="project" value="InterPro"/>
</dbReference>
<dbReference type="InterPro" id="IPR012675">
    <property type="entry name" value="Beta-grasp_dom_sf"/>
</dbReference>
<dbReference type="Proteomes" id="UP000001640">
    <property type="component" value="Chromosome 1"/>
</dbReference>
<keyword evidence="2" id="KW-0067">ATP-binding</keyword>
<evidence type="ECO:0000259" key="5">
    <source>
        <dbReference type="PROSITE" id="PS51710"/>
    </source>
</evidence>
<dbReference type="KEGG" id="ncs:NCAS_0A12600"/>
<dbReference type="InterPro" id="IPR031167">
    <property type="entry name" value="G_OBG"/>
</dbReference>
<sequence>MPAKIILGRASNNLTAGIVGLANIGKSTFFQAITNSKLSNPANYPFATINPEECKIQIPNDKLDHLQKLYESKKQTRSILTIFDIAGLIRGASQGNGLGNKFLNDIKPVDGIFHLVRGFAKEDVAHVEGSVNPTRDLSIVQDELILKDLEYLENAIEKLKKKISINKKSSLDYQNSNIEMDLLQRIEEHLYNGRKIIHFKKDWTQNEVDILNRYHFLTAKPTLILLNVSPKDYALQKIKNNKYLKDMKEWVEEYSPGDKIVTMSANFETEFNKYKNGNDSDGWKQYCQTLLDGETGVKETDLQLQSIMPTLIQNMRQLLDLISFFTCGPQEVREWNIREGLTAQEAAGVIHTDLQETFISADIIKYSDIKDMNPPLLESILKQKSLVKKVGKQYIMHNNDIALFKAVKGKTR</sequence>
<dbReference type="GO" id="GO:0005524">
    <property type="term" value="F:ATP binding"/>
    <property type="evidence" value="ECO:0007669"/>
    <property type="project" value="UniProtKB-KW"/>
</dbReference>
<dbReference type="RefSeq" id="XP_003674198.1">
    <property type="nucleotide sequence ID" value="XM_003674150.1"/>
</dbReference>
<dbReference type="InterPro" id="IPR023192">
    <property type="entry name" value="TGS-like_dom_sf"/>
</dbReference>
<accession>G0V8L9</accession>
<dbReference type="OMA" id="ARQWTIR"/>
<dbReference type="InterPro" id="IPR004095">
    <property type="entry name" value="TGS"/>
</dbReference>
<protein>
    <recommendedName>
        <fullName evidence="4">Obg-like ATPase homolog</fullName>
    </recommendedName>
</protein>
<dbReference type="InterPro" id="IPR012676">
    <property type="entry name" value="TGS-like"/>
</dbReference>
<reference key="2">
    <citation type="submission" date="2011-08" db="EMBL/GenBank/DDBJ databases">
        <title>Genome sequence of Naumovozyma castellii.</title>
        <authorList>
            <person name="Gordon J.L."/>
            <person name="Armisen D."/>
            <person name="Proux-Wera E."/>
            <person name="OhEigeartaigh S.S."/>
            <person name="Byrne K.P."/>
            <person name="Wolfe K.H."/>
        </authorList>
    </citation>
    <scope>NUCLEOTIDE SEQUENCE</scope>
    <source>
        <strain>Type strain:CBS 4309</strain>
    </source>
</reference>
<keyword evidence="8" id="KW-1185">Reference proteome</keyword>
<dbReference type="Pfam" id="PF01926">
    <property type="entry name" value="MMR_HSR1"/>
    <property type="match status" value="1"/>
</dbReference>
<evidence type="ECO:0000256" key="3">
    <source>
        <dbReference type="ARBA" id="ARBA00059898"/>
    </source>
</evidence>